<dbReference type="GO" id="GO:0022857">
    <property type="term" value="F:transmembrane transporter activity"/>
    <property type="evidence" value="ECO:0007669"/>
    <property type="project" value="UniProtKB-UniRule"/>
</dbReference>
<feature type="transmembrane region" description="Helical" evidence="1">
    <location>
        <begin position="48"/>
        <end position="67"/>
    </location>
</feature>
<keyword evidence="1" id="KW-0472">Membrane</keyword>
<feature type="transmembrane region" description="Helical" evidence="1">
    <location>
        <begin position="18"/>
        <end position="42"/>
    </location>
</feature>
<dbReference type="GO" id="GO:0005886">
    <property type="term" value="C:plasma membrane"/>
    <property type="evidence" value="ECO:0007669"/>
    <property type="project" value="UniProtKB-SubCell"/>
</dbReference>
<feature type="transmembrane region" description="Helical" evidence="1">
    <location>
        <begin position="79"/>
        <end position="100"/>
    </location>
</feature>
<keyword evidence="1" id="KW-1003">Cell membrane</keyword>
<dbReference type="InterPro" id="IPR003744">
    <property type="entry name" value="YhhQ"/>
</dbReference>
<evidence type="ECO:0000313" key="2">
    <source>
        <dbReference type="EMBL" id="HIT98633.1"/>
    </source>
</evidence>
<evidence type="ECO:0000256" key="1">
    <source>
        <dbReference type="HAMAP-Rule" id="MF_02088"/>
    </source>
</evidence>
<reference evidence="2" key="2">
    <citation type="journal article" date="2021" name="PeerJ">
        <title>Extensive microbial diversity within the chicken gut microbiome revealed by metagenomics and culture.</title>
        <authorList>
            <person name="Gilroy R."/>
            <person name="Ravi A."/>
            <person name="Getino M."/>
            <person name="Pursley I."/>
            <person name="Horton D.L."/>
            <person name="Alikhan N.F."/>
            <person name="Baker D."/>
            <person name="Gharbi K."/>
            <person name="Hall N."/>
            <person name="Watson M."/>
            <person name="Adriaenssens E.M."/>
            <person name="Foster-Nyarko E."/>
            <person name="Jarju S."/>
            <person name="Secka A."/>
            <person name="Antonio M."/>
            <person name="Oren A."/>
            <person name="Chaudhuri R.R."/>
            <person name="La Ragione R."/>
            <person name="Hildebrand F."/>
            <person name="Pallen M.J."/>
        </authorList>
    </citation>
    <scope>NUCLEOTIDE SEQUENCE</scope>
    <source>
        <strain evidence="2">CHK176-22527</strain>
    </source>
</reference>
<gene>
    <name evidence="2" type="ORF">IAD12_00060</name>
</gene>
<organism evidence="2 3">
    <name type="scientific">Candidatus Allocopromorpha excrementavium</name>
    <dbReference type="NCBI Taxonomy" id="2840741"/>
    <lineage>
        <taxon>Bacteria</taxon>
        <taxon>Bacillati</taxon>
        <taxon>Bacillota</taxon>
        <taxon>Clostridia</taxon>
        <taxon>Eubacteriales</taxon>
        <taxon>Eubacteriaceae</taxon>
        <taxon>Eubacteriaceae incertae sedis</taxon>
        <taxon>Candidatus Allocopromorpha</taxon>
    </lineage>
</organism>
<comment type="caution">
    <text evidence="2">The sequence shown here is derived from an EMBL/GenBank/DDBJ whole genome shotgun (WGS) entry which is preliminary data.</text>
</comment>
<keyword evidence="1" id="KW-1133">Transmembrane helix</keyword>
<keyword evidence="1" id="KW-0813">Transport</keyword>
<feature type="transmembrane region" description="Helical" evidence="1">
    <location>
        <begin position="199"/>
        <end position="217"/>
    </location>
</feature>
<comment type="subcellular location">
    <subcellularLocation>
        <location evidence="1">Cell membrane</location>
        <topology evidence="1">Multi-pass membrane protein</topology>
    </subcellularLocation>
</comment>
<evidence type="ECO:0000313" key="3">
    <source>
        <dbReference type="Proteomes" id="UP000824159"/>
    </source>
</evidence>
<dbReference type="PANTHER" id="PTHR34300:SF2">
    <property type="entry name" value="QUEUOSINE PRECURSOR TRANSPORTER-RELATED"/>
    <property type="match status" value="1"/>
</dbReference>
<dbReference type="Proteomes" id="UP000824159">
    <property type="component" value="Unassembled WGS sequence"/>
</dbReference>
<dbReference type="AlphaFoldDB" id="A0A9D1HAY5"/>
<dbReference type="HAMAP" id="MF_02088">
    <property type="entry name" value="Q_prec_transport"/>
    <property type="match status" value="1"/>
</dbReference>
<feature type="transmembrane region" description="Helical" evidence="1">
    <location>
        <begin position="154"/>
        <end position="179"/>
    </location>
</feature>
<reference evidence="2" key="1">
    <citation type="submission" date="2020-10" db="EMBL/GenBank/DDBJ databases">
        <authorList>
            <person name="Gilroy R."/>
        </authorList>
    </citation>
    <scope>NUCLEOTIDE SEQUENCE</scope>
    <source>
        <strain evidence="2">CHK176-22527</strain>
    </source>
</reference>
<dbReference type="Pfam" id="PF02592">
    <property type="entry name" value="Vut_1"/>
    <property type="match status" value="1"/>
</dbReference>
<dbReference type="NCBIfam" id="TIGR00697">
    <property type="entry name" value="queuosine precursor transporter"/>
    <property type="match status" value="1"/>
</dbReference>
<name>A0A9D1HAY5_9FIRM</name>
<sequence>MIKQVPENPAKNRNNNSIWLVVVAALTVTCYITANIMAVKMVEIGGKAWFDAGTITFPIAYMLGDVLTEIWGFKTARKIILLTFVCNFILVVCTYIGVFLPSPEYMSEVTQAYSVIFTYTPRILAASLIAFVAGQISNAWVMSAVKKMTKGKYLFVRTITSSAVGYIFDTGVFVLIAYIGTAITEDIVSMIVVQYIAKLAIEAIFSTPLAYGAVAFLKRKAGVSNE</sequence>
<keyword evidence="1" id="KW-0812">Transmembrane</keyword>
<proteinExistence type="inferred from homology"/>
<dbReference type="PANTHER" id="PTHR34300">
    <property type="entry name" value="QUEUOSINE PRECURSOR TRANSPORTER-RELATED"/>
    <property type="match status" value="1"/>
</dbReference>
<feature type="transmembrane region" description="Helical" evidence="1">
    <location>
        <begin position="112"/>
        <end position="133"/>
    </location>
</feature>
<protein>
    <recommendedName>
        <fullName evidence="1">Probable queuosine precursor transporter</fullName>
        <shortName evidence="1">Q precursor transporter</shortName>
    </recommendedName>
</protein>
<dbReference type="EMBL" id="DVLX01000002">
    <property type="protein sequence ID" value="HIT98633.1"/>
    <property type="molecule type" value="Genomic_DNA"/>
</dbReference>
<accession>A0A9D1HAY5</accession>
<comment type="similarity">
    <text evidence="1">Belongs to the vitamin uptake transporter (VUT/ECF) (TC 2.A.88) family. Q precursor transporter subfamily.</text>
</comment>
<comment type="function">
    <text evidence="1">Involved in the import of queuosine (Q) precursors, required for Q precursor salvage.</text>
</comment>